<protein>
    <submittedName>
        <fullName evidence="2">Uncharacterized protein</fullName>
    </submittedName>
</protein>
<dbReference type="Proteomes" id="UP000663834">
    <property type="component" value="Unassembled WGS sequence"/>
</dbReference>
<gene>
    <name evidence="2" type="ORF">KQP761_LOCUS12810</name>
</gene>
<evidence type="ECO:0000256" key="1">
    <source>
        <dbReference type="SAM" id="SignalP"/>
    </source>
</evidence>
<feature type="signal peptide" evidence="1">
    <location>
        <begin position="1"/>
        <end position="18"/>
    </location>
</feature>
<sequence>MIYLMKFFFLFFKKLSKAEVLYLFLGVNQRFTRLVNESIFPNRLTLTKGFADGAFDRLDNQKLGRFFLQILSSIRHKIEWLSVEASSMEDILLCTSYPNLYGLGLHDETPLTRLLQNKITSLVIDTILYEDTFTEGAKRADVFACILILFSKLECLHYGSSYWDQPLFQIPPTISSSTLLELHVILETFTDCLYLLDGRFNSLQKLFVDVCRIVSPLIIIDNQLYSERDTDKYNELIVPLIYRMTNLEELNLHLVVYCEKRFIDGYDLKRNIAYLSSNEDCQRSFNGLKNNKIISCVDYFPECKEGQYHMYSYPYPATYYEYITDNFPDGLFKYVREISLYDERPFEHEFFIKIAKSFPLMEKLTVYNNKPEMNKFDERSKVDNRHLSVIQYPYLRLLDLFDAHDDYAEQFLLEFKTCLPIKLDLYVYISTLSRVTHNFTRNATRMNCAKINDAVVPGGKPSTSKQLLKDYMSDAKIICSNSVE</sequence>
<comment type="caution">
    <text evidence="2">The sequence shown here is derived from an EMBL/GenBank/DDBJ whole genome shotgun (WGS) entry which is preliminary data.</text>
</comment>
<dbReference type="AlphaFoldDB" id="A0A815QNQ2"/>
<dbReference type="EMBL" id="CAJNOW010005859">
    <property type="protein sequence ID" value="CAF1466402.1"/>
    <property type="molecule type" value="Genomic_DNA"/>
</dbReference>
<accession>A0A815QNQ2</accession>
<evidence type="ECO:0000313" key="3">
    <source>
        <dbReference type="Proteomes" id="UP000663834"/>
    </source>
</evidence>
<reference evidence="2" key="1">
    <citation type="submission" date="2021-02" db="EMBL/GenBank/DDBJ databases">
        <authorList>
            <person name="Nowell W R."/>
        </authorList>
    </citation>
    <scope>NUCLEOTIDE SEQUENCE</scope>
</reference>
<feature type="chain" id="PRO_5032369204" evidence="1">
    <location>
        <begin position="19"/>
        <end position="484"/>
    </location>
</feature>
<organism evidence="2 3">
    <name type="scientific">Rotaria magnacalcarata</name>
    <dbReference type="NCBI Taxonomy" id="392030"/>
    <lineage>
        <taxon>Eukaryota</taxon>
        <taxon>Metazoa</taxon>
        <taxon>Spiralia</taxon>
        <taxon>Gnathifera</taxon>
        <taxon>Rotifera</taxon>
        <taxon>Eurotatoria</taxon>
        <taxon>Bdelloidea</taxon>
        <taxon>Philodinida</taxon>
        <taxon>Philodinidae</taxon>
        <taxon>Rotaria</taxon>
    </lineage>
</organism>
<evidence type="ECO:0000313" key="2">
    <source>
        <dbReference type="EMBL" id="CAF1466402.1"/>
    </source>
</evidence>
<name>A0A815QNQ2_9BILA</name>
<proteinExistence type="predicted"/>
<keyword evidence="1" id="KW-0732">Signal</keyword>